<dbReference type="Proteomes" id="UP000274756">
    <property type="component" value="Unassembled WGS sequence"/>
</dbReference>
<reference evidence="4" key="1">
    <citation type="submission" date="2017-02" db="UniProtKB">
        <authorList>
            <consortium name="WormBaseParasite"/>
        </authorList>
    </citation>
    <scope>IDENTIFICATION</scope>
</reference>
<accession>A0A0N4UG31</accession>
<organism evidence="2 4">
    <name type="scientific">Dracunculus medinensis</name>
    <name type="common">Guinea worm</name>
    <dbReference type="NCBI Taxonomy" id="318479"/>
    <lineage>
        <taxon>Eukaryota</taxon>
        <taxon>Metazoa</taxon>
        <taxon>Ecdysozoa</taxon>
        <taxon>Nematoda</taxon>
        <taxon>Chromadorea</taxon>
        <taxon>Rhabditida</taxon>
        <taxon>Spirurina</taxon>
        <taxon>Dracunculoidea</taxon>
        <taxon>Dracunculidae</taxon>
        <taxon>Dracunculus</taxon>
    </lineage>
</organism>
<reference evidence="1 3" key="2">
    <citation type="submission" date="2018-11" db="EMBL/GenBank/DDBJ databases">
        <authorList>
            <consortium name="Pathogen Informatics"/>
        </authorList>
    </citation>
    <scope>NUCLEOTIDE SEQUENCE [LARGE SCALE GENOMIC DNA]</scope>
</reference>
<gene>
    <name evidence="1" type="ORF">DME_LOCUS9537</name>
</gene>
<evidence type="ECO:0000313" key="2">
    <source>
        <dbReference type="Proteomes" id="UP000038040"/>
    </source>
</evidence>
<name>A0A0N4UG31_DRAME</name>
<protein>
    <submittedName>
        <fullName evidence="4">TerD domain-containing protein</fullName>
    </submittedName>
</protein>
<dbReference type="WBParaSite" id="DME_0000642601-mRNA-1">
    <property type="protein sequence ID" value="DME_0000642601-mRNA-1"/>
    <property type="gene ID" value="DME_0000642601"/>
</dbReference>
<proteinExistence type="predicted"/>
<dbReference type="Proteomes" id="UP000038040">
    <property type="component" value="Unplaced"/>
</dbReference>
<evidence type="ECO:0000313" key="4">
    <source>
        <dbReference type="WBParaSite" id="DME_0000642601-mRNA-1"/>
    </source>
</evidence>
<keyword evidence="3" id="KW-1185">Reference proteome</keyword>
<dbReference type="OrthoDB" id="5871416at2759"/>
<dbReference type="EMBL" id="UYYG01001184">
    <property type="protein sequence ID" value="VDN59564.1"/>
    <property type="molecule type" value="Genomic_DNA"/>
</dbReference>
<sequence>MHENLSIYNKIKMQQRSRSLQSSLKRTRFGSRSSNKSVRFADWEGASLIKVRNLSADDVREITPKPSTSEDGEIQIRLFSSSNSVTGIIQVINPQSEQNDGECLFIILYVDKGGQEYRKILAFRESVCKDNLSRWYFCVNLQDLYKYSQCSFKVEYTYGDNKVTDDNNGELYAIQFATSTKKLSYYLSQESFLSDLLFQEELVIY</sequence>
<evidence type="ECO:0000313" key="1">
    <source>
        <dbReference type="EMBL" id="VDN59564.1"/>
    </source>
</evidence>
<evidence type="ECO:0000313" key="3">
    <source>
        <dbReference type="Proteomes" id="UP000274756"/>
    </source>
</evidence>
<dbReference type="AlphaFoldDB" id="A0A0N4UG31"/>